<comment type="caution">
    <text evidence="2">The sequence shown here is derived from an EMBL/GenBank/DDBJ whole genome shotgun (WGS) entry which is preliminary data.</text>
</comment>
<reference evidence="2 3" key="1">
    <citation type="submission" date="2020-03" db="EMBL/GenBank/DDBJ databases">
        <title>Above-ground endophytic microbial communities from plants in different locations in the United States.</title>
        <authorList>
            <person name="Frank C."/>
        </authorList>
    </citation>
    <scope>NUCLEOTIDE SEQUENCE [LARGE SCALE GENOMIC DNA]</scope>
    <source>
        <strain evidence="2 3">WW7</strain>
    </source>
</reference>
<feature type="compositionally biased region" description="Pro residues" evidence="1">
    <location>
        <begin position="163"/>
        <end position="178"/>
    </location>
</feature>
<gene>
    <name evidence="2" type="ORF">E9228_002963</name>
</gene>
<organism evidence="2 3">
    <name type="scientific">Curtobacterium salicis</name>
    <dbReference type="NCBI Taxonomy" id="1779862"/>
    <lineage>
        <taxon>Bacteria</taxon>
        <taxon>Bacillati</taxon>
        <taxon>Actinomycetota</taxon>
        <taxon>Actinomycetes</taxon>
        <taxon>Micrococcales</taxon>
        <taxon>Microbacteriaceae</taxon>
        <taxon>Curtobacterium</taxon>
    </lineage>
</organism>
<accession>A0ABX0TEU4</accession>
<dbReference type="InterPro" id="IPR009045">
    <property type="entry name" value="Zn_M74/Hedgehog-like"/>
</dbReference>
<dbReference type="RefSeq" id="WP_166781280.1">
    <property type="nucleotide sequence ID" value="NZ_JAAOYO010000004.1"/>
</dbReference>
<evidence type="ECO:0008006" key="4">
    <source>
        <dbReference type="Google" id="ProtNLM"/>
    </source>
</evidence>
<name>A0ABX0TEU4_9MICO</name>
<keyword evidence="3" id="KW-1185">Reference proteome</keyword>
<evidence type="ECO:0000256" key="1">
    <source>
        <dbReference type="SAM" id="MobiDB-lite"/>
    </source>
</evidence>
<evidence type="ECO:0000313" key="3">
    <source>
        <dbReference type="Proteomes" id="UP001318300"/>
    </source>
</evidence>
<dbReference type="Proteomes" id="UP001318300">
    <property type="component" value="Unassembled WGS sequence"/>
</dbReference>
<protein>
    <recommendedName>
        <fullName evidence="4">Peptidase M15B domain-containing protein</fullName>
    </recommendedName>
</protein>
<proteinExistence type="predicted"/>
<evidence type="ECO:0000313" key="2">
    <source>
        <dbReference type="EMBL" id="NII42305.1"/>
    </source>
</evidence>
<dbReference type="EMBL" id="JAAOYO010000004">
    <property type="protein sequence ID" value="NII42305.1"/>
    <property type="molecule type" value="Genomic_DNA"/>
</dbReference>
<feature type="region of interest" description="Disordered" evidence="1">
    <location>
        <begin position="162"/>
        <end position="191"/>
    </location>
</feature>
<sequence length="267" mass="29109">MVARFSVGKSSYGDLRGVEQFVMSARIALQVLSVIADFNAWQRDRGAIGFLSVNEAMRSRVRQSALWANRFILGVAVAPPFTSRHDEVLHGNAIDFGITMPDGSNRALTAEEFAKLHELVEARGGTHTGINFGEQWHHEMATRAELLPPYPNAAEIVANDVNPAPPTPAPAPNPPAPIPSEGSDMRHGQSSKTRTYYDFGELTARGTGRKAHAVANAKATRGIGTLYRRMTPTQVIDLLEDIQTNRVDLGFPRSAQIDKQIANEKAA</sequence>
<dbReference type="SUPFAM" id="SSF55166">
    <property type="entry name" value="Hedgehog/DD-peptidase"/>
    <property type="match status" value="1"/>
</dbReference>